<dbReference type="RefSeq" id="WP_201944428.1">
    <property type="nucleotide sequence ID" value="NZ_JAERRJ010000002.1"/>
</dbReference>
<dbReference type="EMBL" id="JAERRJ010000002">
    <property type="protein sequence ID" value="MBL1073860.1"/>
    <property type="molecule type" value="Genomic_DNA"/>
</dbReference>
<dbReference type="Proteomes" id="UP000602198">
    <property type="component" value="Unassembled WGS sequence"/>
</dbReference>
<proteinExistence type="predicted"/>
<evidence type="ECO:0000256" key="1">
    <source>
        <dbReference type="SAM" id="SignalP"/>
    </source>
</evidence>
<dbReference type="SUPFAM" id="SSF51556">
    <property type="entry name" value="Metallo-dependent hydrolases"/>
    <property type="match status" value="1"/>
</dbReference>
<evidence type="ECO:0000313" key="2">
    <source>
        <dbReference type="EMBL" id="MBL1073860.1"/>
    </source>
</evidence>
<comment type="caution">
    <text evidence="2">The sequence shown here is derived from an EMBL/GenBank/DDBJ whole genome shotgun (WGS) entry which is preliminary data.</text>
</comment>
<reference evidence="2 3" key="1">
    <citation type="submission" date="2021-01" db="EMBL/GenBank/DDBJ databases">
        <title>WGS of actinomycetes isolated from Thailand.</title>
        <authorList>
            <person name="Thawai C."/>
        </authorList>
    </citation>
    <scope>NUCLEOTIDE SEQUENCE [LARGE SCALE GENOMIC DNA]</scope>
    <source>
        <strain evidence="2 3">LPG 2</strain>
    </source>
</reference>
<sequence length="652" mass="70149">MRFTISRRGRAPSKALPLLATVFVVASLTSSGTGPAAADPQQTRYSLVNGCYRIETPTGAVVPASGPYRMRATALGEYLLYGRDHVVLEASSGSIRPARTPSDAAVWTVTGSGASGFTLTNATTGTRTPVTFTPDTGCADFPEAQTGAVGTPDPGTGADGSIRGTIDAHAHITAYEFMGGNFHCGRPWHRFGVAYALPDCDRYRTGTNGVIADFLDYGEPFHDSDTQGWPTFRDWPKPSVLTAEGAYWTSIERAWKAGLRVMTVDLVDNESLCAMMTDRRNPCDDMASVRTQAAGLRALQDYIDAQAGGPGAGFFRIVTDPADARRVAASGKLAVVLGMELSNPMGCGVFLGQPECTRADIDRWLTELRGIGVSSFFPVHKFDNAFGGTKMDHDVTGLLVNAGNFMQTGTFWNVQPCSGPEHDSTQPSVPIAGHLNQFLGNLTGPLLGGTPLPLYPAGSHCNARGLTDLGAYLINRMIDHGFLIEVDHLSEATADEVMTIIEQRGYPGVLSSHGWDSEKTTERIYAAGGFVTPYAGEPASFVRAWRTARTLPRPEADFGFGFGSDMNGIAGQGAAPGPGTIQYPFTSYDGRVTFDRERWGERVFDLNTDGTATYGTYADWLEAVRVLGGPQIMADVFHGAEVYLRLWERVRR</sequence>
<feature type="chain" id="PRO_5047092993" evidence="1">
    <location>
        <begin position="39"/>
        <end position="652"/>
    </location>
</feature>
<dbReference type="InterPro" id="IPR032466">
    <property type="entry name" value="Metal_Hydrolase"/>
</dbReference>
<accession>A0ABS1M1B3</accession>
<name>A0ABS1M1B3_9NOCA</name>
<organism evidence="2 3">
    <name type="scientific">Nocardia acididurans</name>
    <dbReference type="NCBI Taxonomy" id="2802282"/>
    <lineage>
        <taxon>Bacteria</taxon>
        <taxon>Bacillati</taxon>
        <taxon>Actinomycetota</taxon>
        <taxon>Actinomycetes</taxon>
        <taxon>Mycobacteriales</taxon>
        <taxon>Nocardiaceae</taxon>
        <taxon>Nocardia</taxon>
    </lineage>
</organism>
<keyword evidence="1" id="KW-0732">Signal</keyword>
<evidence type="ECO:0000313" key="3">
    <source>
        <dbReference type="Proteomes" id="UP000602198"/>
    </source>
</evidence>
<feature type="signal peptide" evidence="1">
    <location>
        <begin position="1"/>
        <end position="38"/>
    </location>
</feature>
<gene>
    <name evidence="2" type="ORF">JK358_05590</name>
</gene>
<dbReference type="Gene3D" id="3.20.20.140">
    <property type="entry name" value="Metal-dependent hydrolases"/>
    <property type="match status" value="1"/>
</dbReference>
<keyword evidence="3" id="KW-1185">Reference proteome</keyword>
<protein>
    <submittedName>
        <fullName evidence="2">Peptidase</fullName>
    </submittedName>
</protein>